<evidence type="ECO:0000313" key="3">
    <source>
        <dbReference type="Proteomes" id="UP000728185"/>
    </source>
</evidence>
<organism evidence="2 3">
    <name type="scientific">Fasciolopsis buskii</name>
    <dbReference type="NCBI Taxonomy" id="27845"/>
    <lineage>
        <taxon>Eukaryota</taxon>
        <taxon>Metazoa</taxon>
        <taxon>Spiralia</taxon>
        <taxon>Lophotrochozoa</taxon>
        <taxon>Platyhelminthes</taxon>
        <taxon>Trematoda</taxon>
        <taxon>Digenea</taxon>
        <taxon>Plagiorchiida</taxon>
        <taxon>Echinostomata</taxon>
        <taxon>Echinostomatoidea</taxon>
        <taxon>Fasciolidae</taxon>
        <taxon>Fasciolopsis</taxon>
    </lineage>
</organism>
<dbReference type="PRINTS" id="PR00081">
    <property type="entry name" value="GDHRDH"/>
</dbReference>
<protein>
    <submittedName>
        <fullName evidence="2">Retinol dehydrogenase 12</fullName>
    </submittedName>
</protein>
<accession>A0A8E0S1Z5</accession>
<dbReference type="AlphaFoldDB" id="A0A8E0S1Z5"/>
<dbReference type="OrthoDB" id="191139at2759"/>
<dbReference type="InterPro" id="IPR036291">
    <property type="entry name" value="NAD(P)-bd_dom_sf"/>
</dbReference>
<comment type="caution">
    <text evidence="2">The sequence shown here is derived from an EMBL/GenBank/DDBJ whole genome shotgun (WGS) entry which is preliminary data.</text>
</comment>
<dbReference type="GO" id="GO:0016491">
    <property type="term" value="F:oxidoreductase activity"/>
    <property type="evidence" value="ECO:0007669"/>
    <property type="project" value="UniProtKB-KW"/>
</dbReference>
<dbReference type="InterPro" id="IPR002347">
    <property type="entry name" value="SDR_fam"/>
</dbReference>
<name>A0A8E0S1Z5_9TREM</name>
<reference evidence="2" key="1">
    <citation type="submission" date="2019-05" db="EMBL/GenBank/DDBJ databases">
        <title>Annotation for the trematode Fasciolopsis buski.</title>
        <authorList>
            <person name="Choi Y.-J."/>
        </authorList>
    </citation>
    <scope>NUCLEOTIDE SEQUENCE</scope>
    <source>
        <strain evidence="2">HT</strain>
        <tissue evidence="2">Whole worm</tissue>
    </source>
</reference>
<keyword evidence="3" id="KW-1185">Reference proteome</keyword>
<dbReference type="CDD" id="cd05327">
    <property type="entry name" value="retinol-DH_like_SDR_c_like"/>
    <property type="match status" value="2"/>
</dbReference>
<dbReference type="PANTHER" id="PTHR43157">
    <property type="entry name" value="PHOSPHATIDYLINOSITOL-GLYCAN BIOSYNTHESIS CLASS F PROTEIN-RELATED"/>
    <property type="match status" value="1"/>
</dbReference>
<gene>
    <name evidence="2" type="ORF">FBUS_03489</name>
</gene>
<dbReference type="EMBL" id="LUCM01004462">
    <property type="protein sequence ID" value="KAA0194310.1"/>
    <property type="molecule type" value="Genomic_DNA"/>
</dbReference>
<proteinExistence type="predicted"/>
<evidence type="ECO:0000313" key="2">
    <source>
        <dbReference type="EMBL" id="KAA0194310.1"/>
    </source>
</evidence>
<dbReference type="Gene3D" id="3.40.50.720">
    <property type="entry name" value="NAD(P)-binding Rossmann-like Domain"/>
    <property type="match status" value="2"/>
</dbReference>
<dbReference type="PANTHER" id="PTHR43157:SF31">
    <property type="entry name" value="PHOSPHATIDYLINOSITOL-GLYCAN BIOSYNTHESIS CLASS F PROTEIN"/>
    <property type="match status" value="1"/>
</dbReference>
<dbReference type="Proteomes" id="UP000728185">
    <property type="component" value="Unassembled WGS sequence"/>
</dbReference>
<dbReference type="Pfam" id="PF00106">
    <property type="entry name" value="adh_short"/>
    <property type="match status" value="3"/>
</dbReference>
<dbReference type="SUPFAM" id="SSF51735">
    <property type="entry name" value="NAD(P)-binding Rossmann-fold domains"/>
    <property type="match status" value="2"/>
</dbReference>
<keyword evidence="1" id="KW-0560">Oxidoreductase</keyword>
<sequence>MSDTKGWMTKRCTIVKRLDGKTAIVTGANCGIGFYTAGELARRGAVVIMACRNRERAEAAKEKLLSLYGESNADWMKTDVADPSVVGSLKPISVDQLEIEILDLASLESIREFSTRIIQVYPKIDYLINNAGLTQDKYSTTKDAFEETVGVNHLGHFLLTELLLPAIKAAAPSRIIVISSAGHYWGQLYKPDLQMTEENYSQVSAYFSSKLANTMFALELSKRLEGTNVTVVSVHPGLVETEFHRNIHNFYLLSSNPRVSMDKRFNVSSHKATLASSDEENVAHSAQDTAIFRPSQGSRSLPGFFLGDAFGTMPDTKGFMTKRCTIVKRLDGKTAIVTGANCGIGFYTAAELARRGAVVIMACRNRERAEAAKEKLLSLYGESNADWMKTDVADPSVVESLNPISEDQLVIEMLDLSSLESVREFAARIIREHPKIDILVNNAGLSLNKYSTTKDGFEQTIGVNHLGHFLLTELLLPAVKAAAPSRIIILSSLGHYWGRLYRPDLQMTPENYGQMSAYNSSKLANTMFAVELSKRLEGTNVTVASVHPGIVATEIQRDFKRISIRFFQALFKPITINAWDGAQTTLYTVLVDDIKSGGFYSNCALKEPNRTVNDEEERQWFWRRSCELVGIRPD</sequence>
<evidence type="ECO:0000256" key="1">
    <source>
        <dbReference type="ARBA" id="ARBA00023002"/>
    </source>
</evidence>